<dbReference type="AlphaFoldDB" id="A0A0G4EZT4"/>
<dbReference type="VEuPathDB" id="CryptoDB:Cvel_14328"/>
<dbReference type="EMBL" id="CDMZ01000016">
    <property type="protein sequence ID" value="CEM04533.1"/>
    <property type="molecule type" value="Genomic_DNA"/>
</dbReference>
<sequence>MDKDGFVIPTKFRERFVVRRELNIAHAMFSDVKFTVKILELKELTDDHRKKADIGIFPDNSLVVFQYTHVVPPQNLSEEKKKEYNLHLRRQEAEQEREESGEEEKEGGERGEEEEEEEEEREPGEGEGEESEEESKEEEEERGGDEEEEVGDDIEANGGGRVEEEVQVQEEKAGEERPRDPPPSERRGKKRGRRSVEEEGSPKRAVIRVLPSSTLASASVRSPQAPVAPASFYSCGAAAASAPSSFHPRPPSLRPSHTMGGARGGNVLLTPPPSANWAGAVQVQSCRLSISSFFRKK</sequence>
<feature type="compositionally biased region" description="Low complexity" evidence="1">
    <location>
        <begin position="237"/>
        <end position="247"/>
    </location>
</feature>
<evidence type="ECO:0000256" key="1">
    <source>
        <dbReference type="SAM" id="MobiDB-lite"/>
    </source>
</evidence>
<protein>
    <submittedName>
        <fullName evidence="2">Uncharacterized protein</fullName>
    </submittedName>
</protein>
<organism evidence="2">
    <name type="scientific">Chromera velia CCMP2878</name>
    <dbReference type="NCBI Taxonomy" id="1169474"/>
    <lineage>
        <taxon>Eukaryota</taxon>
        <taxon>Sar</taxon>
        <taxon>Alveolata</taxon>
        <taxon>Colpodellida</taxon>
        <taxon>Chromeraceae</taxon>
        <taxon>Chromera</taxon>
    </lineage>
</organism>
<gene>
    <name evidence="2" type="ORF">Cvel_14328</name>
</gene>
<feature type="region of interest" description="Disordered" evidence="1">
    <location>
        <begin position="88"/>
        <end position="205"/>
    </location>
</feature>
<feature type="compositionally biased region" description="Basic and acidic residues" evidence="1">
    <location>
        <begin position="161"/>
        <end position="186"/>
    </location>
</feature>
<accession>A0A0G4EZT4</accession>
<reference evidence="2" key="1">
    <citation type="submission" date="2014-11" db="EMBL/GenBank/DDBJ databases">
        <authorList>
            <person name="Otto D Thomas"/>
            <person name="Naeem Raeece"/>
        </authorList>
    </citation>
    <scope>NUCLEOTIDE SEQUENCE</scope>
</reference>
<proteinExistence type="predicted"/>
<name>A0A0G4EZT4_9ALVE</name>
<feature type="compositionally biased region" description="Acidic residues" evidence="1">
    <location>
        <begin position="95"/>
        <end position="155"/>
    </location>
</feature>
<evidence type="ECO:0000313" key="2">
    <source>
        <dbReference type="EMBL" id="CEM04533.1"/>
    </source>
</evidence>
<feature type="region of interest" description="Disordered" evidence="1">
    <location>
        <begin position="237"/>
        <end position="270"/>
    </location>
</feature>